<organism evidence="2 3">
    <name type="scientific">Fluctibacter corallii</name>
    <dbReference type="NCBI Taxonomy" id="2984329"/>
    <lineage>
        <taxon>Bacteria</taxon>
        <taxon>Pseudomonadati</taxon>
        <taxon>Pseudomonadota</taxon>
        <taxon>Gammaproteobacteria</taxon>
        <taxon>Alteromonadales</taxon>
        <taxon>Alteromonadaceae</taxon>
        <taxon>Fluctibacter</taxon>
    </lineage>
</organism>
<reference evidence="2 3" key="1">
    <citation type="submission" date="2022-10" db="EMBL/GenBank/DDBJ databases">
        <title>Aestuariibacter sp. AA17 isolated from Montipora capitata coral fragment.</title>
        <authorList>
            <person name="Emsley S.A."/>
            <person name="Pfannmuller K.M."/>
            <person name="Loughran R.M."/>
            <person name="Shlafstein M."/>
            <person name="Papke E."/>
            <person name="Saw J.H."/>
            <person name="Ushijima B."/>
            <person name="Videau P."/>
        </authorList>
    </citation>
    <scope>NUCLEOTIDE SEQUENCE [LARGE SCALE GENOMIC DNA]</scope>
    <source>
        <strain evidence="2 3">AA17</strain>
    </source>
</reference>
<comment type="caution">
    <text evidence="2">The sequence shown here is derived from an EMBL/GenBank/DDBJ whole genome shotgun (WGS) entry which is preliminary data.</text>
</comment>
<keyword evidence="1" id="KW-0472">Membrane</keyword>
<evidence type="ECO:0000313" key="3">
    <source>
        <dbReference type="Proteomes" id="UP001652504"/>
    </source>
</evidence>
<feature type="transmembrane region" description="Helical" evidence="1">
    <location>
        <begin position="55"/>
        <end position="76"/>
    </location>
</feature>
<evidence type="ECO:0000313" key="2">
    <source>
        <dbReference type="EMBL" id="MCV2886457.1"/>
    </source>
</evidence>
<feature type="transmembrane region" description="Helical" evidence="1">
    <location>
        <begin position="30"/>
        <end position="48"/>
    </location>
</feature>
<keyword evidence="1" id="KW-0812">Transmembrane</keyword>
<keyword evidence="3" id="KW-1185">Reference proteome</keyword>
<dbReference type="EMBL" id="JAOWKX010000011">
    <property type="protein sequence ID" value="MCV2886457.1"/>
    <property type="molecule type" value="Genomic_DNA"/>
</dbReference>
<sequence>MNYKLLNYLIAILLIVCGVSNVFLRDSASFAIPFMLIAVALYIGLTALCDYRGGVMGYIGCFALIFLGTAFVHTLSYPSGAEFSFLNIRNTAVFIVGMVFIYLGMVRNRKLKNKESMQPSNVAEAD</sequence>
<feature type="transmembrane region" description="Helical" evidence="1">
    <location>
        <begin position="88"/>
        <end position="106"/>
    </location>
</feature>
<proteinExistence type="predicted"/>
<evidence type="ECO:0000256" key="1">
    <source>
        <dbReference type="SAM" id="Phobius"/>
    </source>
</evidence>
<protein>
    <submittedName>
        <fullName evidence="2">Uncharacterized protein</fullName>
    </submittedName>
</protein>
<keyword evidence="1" id="KW-1133">Transmembrane helix</keyword>
<dbReference type="Proteomes" id="UP001652504">
    <property type="component" value="Unassembled WGS sequence"/>
</dbReference>
<feature type="transmembrane region" description="Helical" evidence="1">
    <location>
        <begin position="5"/>
        <end position="24"/>
    </location>
</feature>
<dbReference type="RefSeq" id="WP_263713744.1">
    <property type="nucleotide sequence ID" value="NZ_JAOWKX010000011.1"/>
</dbReference>
<name>A0ABT3AD14_9ALTE</name>
<accession>A0ABT3AD14</accession>
<gene>
    <name evidence="2" type="ORF">OE749_17310</name>
</gene>